<evidence type="ECO:0000256" key="1">
    <source>
        <dbReference type="SAM" id="MobiDB-lite"/>
    </source>
</evidence>
<dbReference type="EMBL" id="GBXM01105099">
    <property type="protein sequence ID" value="JAH03478.1"/>
    <property type="molecule type" value="Transcribed_RNA"/>
</dbReference>
<evidence type="ECO:0000313" key="2">
    <source>
        <dbReference type="EMBL" id="JAH03478.1"/>
    </source>
</evidence>
<dbReference type="AlphaFoldDB" id="A0A0E9PI12"/>
<sequence length="20" mass="2413">MSTQRTSYKLEDNPFIGIRR</sequence>
<organism evidence="2">
    <name type="scientific">Anguilla anguilla</name>
    <name type="common">European freshwater eel</name>
    <name type="synonym">Muraena anguilla</name>
    <dbReference type="NCBI Taxonomy" id="7936"/>
    <lineage>
        <taxon>Eukaryota</taxon>
        <taxon>Metazoa</taxon>
        <taxon>Chordata</taxon>
        <taxon>Craniata</taxon>
        <taxon>Vertebrata</taxon>
        <taxon>Euteleostomi</taxon>
        <taxon>Actinopterygii</taxon>
        <taxon>Neopterygii</taxon>
        <taxon>Teleostei</taxon>
        <taxon>Anguilliformes</taxon>
        <taxon>Anguillidae</taxon>
        <taxon>Anguilla</taxon>
    </lineage>
</organism>
<reference evidence="2" key="1">
    <citation type="submission" date="2014-11" db="EMBL/GenBank/DDBJ databases">
        <authorList>
            <person name="Amaro Gonzalez C."/>
        </authorList>
    </citation>
    <scope>NUCLEOTIDE SEQUENCE</scope>
</reference>
<protein>
    <submittedName>
        <fullName evidence="2">Uncharacterized protein</fullName>
    </submittedName>
</protein>
<accession>A0A0E9PI12</accession>
<feature type="region of interest" description="Disordered" evidence="1">
    <location>
        <begin position="1"/>
        <end position="20"/>
    </location>
</feature>
<reference evidence="2" key="2">
    <citation type="journal article" date="2015" name="Fish Shellfish Immunol.">
        <title>Early steps in the European eel (Anguilla anguilla)-Vibrio vulnificus interaction in the gills: Role of the RtxA13 toxin.</title>
        <authorList>
            <person name="Callol A."/>
            <person name="Pajuelo D."/>
            <person name="Ebbesson L."/>
            <person name="Teles M."/>
            <person name="MacKenzie S."/>
            <person name="Amaro C."/>
        </authorList>
    </citation>
    <scope>NUCLEOTIDE SEQUENCE</scope>
</reference>
<name>A0A0E9PI12_ANGAN</name>
<proteinExistence type="predicted"/>